<protein>
    <submittedName>
        <fullName evidence="4">RNA-directed DNA polymerase, eukaryota</fullName>
    </submittedName>
</protein>
<dbReference type="Pfam" id="PF00076">
    <property type="entry name" value="RRM_1"/>
    <property type="match status" value="1"/>
</dbReference>
<dbReference type="InterPro" id="IPR000504">
    <property type="entry name" value="RRM_dom"/>
</dbReference>
<comment type="caution">
    <text evidence="4">The sequence shown here is derived from an EMBL/GenBank/DDBJ whole genome shotgun (WGS) entry which is preliminary data.</text>
</comment>
<proteinExistence type="predicted"/>
<keyword evidence="4" id="KW-0808">Transferase</keyword>
<feature type="domain" description="RRM" evidence="3">
    <location>
        <begin position="18"/>
        <end position="78"/>
    </location>
</feature>
<dbReference type="InterPro" id="IPR043502">
    <property type="entry name" value="DNA/RNA_pol_sf"/>
</dbReference>
<dbReference type="SMART" id="SM00360">
    <property type="entry name" value="RRM"/>
    <property type="match status" value="1"/>
</dbReference>
<dbReference type="Gene3D" id="3.60.10.10">
    <property type="entry name" value="Endonuclease/exonuclease/phosphatase"/>
    <property type="match status" value="1"/>
</dbReference>
<dbReference type="GO" id="GO:0003723">
    <property type="term" value="F:RNA binding"/>
    <property type="evidence" value="ECO:0007669"/>
    <property type="project" value="UniProtKB-UniRule"/>
</dbReference>
<dbReference type="PANTHER" id="PTHR33116">
    <property type="entry name" value="REVERSE TRANSCRIPTASE ZINC-BINDING DOMAIN-CONTAINING PROTEIN-RELATED-RELATED"/>
    <property type="match status" value="1"/>
</dbReference>
<dbReference type="PROSITE" id="PS50102">
    <property type="entry name" value="RRM"/>
    <property type="match status" value="1"/>
</dbReference>
<keyword evidence="2" id="KW-1133">Transmembrane helix</keyword>
<dbReference type="SUPFAM" id="SSF56219">
    <property type="entry name" value="DNase I-like"/>
    <property type="match status" value="1"/>
</dbReference>
<dbReference type="Gene3D" id="3.30.70.330">
    <property type="match status" value="1"/>
</dbReference>
<dbReference type="EMBL" id="BKCJ010200295">
    <property type="protein sequence ID" value="GEY68747.1"/>
    <property type="molecule type" value="Genomic_DNA"/>
</dbReference>
<evidence type="ECO:0000259" key="3">
    <source>
        <dbReference type="PROSITE" id="PS50102"/>
    </source>
</evidence>
<dbReference type="SUPFAM" id="SSF56672">
    <property type="entry name" value="DNA/RNA polymerases"/>
    <property type="match status" value="1"/>
</dbReference>
<evidence type="ECO:0000256" key="2">
    <source>
        <dbReference type="SAM" id="Phobius"/>
    </source>
</evidence>
<dbReference type="InterPro" id="IPR012677">
    <property type="entry name" value="Nucleotide-bd_a/b_plait_sf"/>
</dbReference>
<sequence length="985" mass="113409">MGVHQWQSEEDQTLKISKSVYVTNFPETCFARDLWKVCNDYGTVVDVFIPFKKSKAGKLFAFVRFIKVKEFDRLVENLCTIWIGRFYIHANVAHFHRPLKPNTPIPREPNLGTSKNSFASVLKEGSLSPIKEFVNSERALVLDETCIKEHDFSLSLMGKVKTVSTIPNFPIILSNEGFHNIKITYLGRMWVLFGMESLESKDKILNHTGVNSWFLTIKEAYNSFVCDERITWVSIEGLPIKAWMLNSFCKIASLWGEFVEREDSDSFALSNKPLCLKTKIDDSINERCKIIIQEDIIGENFVGNKDKIDSSDIDRVSKSSFSHANDLVHDTSNKNVTGLIDLPLEGYTYTWAHKSASKMSKLDRFLISDGLLLSFLHLSAICLDRHLSDHRPILLKENTFDFGPTPFRIFYSWFSMNEEELELLKNAIKVWIKEARVRSTEIKNSIHQNLSEVDEIIDQGLGNDEHSRFSFDYGFPSRLSIDQVEDLERIVTLDEVKRTIWDCGANKSAGPDGFTFEFFRKFWTIIDNDVFTREFQSDFVSNHNILDGPFMLDELLLWCKHKRKSTMIFKVDFEKAFDSVKWDYILDTLKAFGFGQKWCKWINGWFDTAMVSILVNGSPTSKFQFHKGLKQGDPISSFIFILIMETLHLSFNRVIDANLFKGVGVKQDEVKMAANLVGCSNFTSPFKYLGVKVGDNMSRFNSWDEVISKVSNRLSNWKLKALSIGGRLTLIKSVLSLILLYHMSIFKAPMGVLNKLESIRRKFFNGTDGMEKKISWIDSSLWSRFIKAMHGNHGALTSRVLALRRSPWLDVIRDIHSLNSKGIDHMQFLKKKIDNDENTSFWDDKCLNDEAFKSLFPRPPRGGIEEEQLTLLSSRIIDISLPNMSDRWLWSLEAFGSFSVRSARIYIDENILPKVDVPTRWVKIIPIKVNIHAWKWNLHPIFSFLVPWLDKFGAKLRIGGRWMLPLLFAMKIGLIGLATFDFLSN</sequence>
<dbReference type="Pfam" id="PF00078">
    <property type="entry name" value="RVT_1"/>
    <property type="match status" value="1"/>
</dbReference>
<reference evidence="4" key="1">
    <citation type="journal article" date="2019" name="Sci. Rep.">
        <title>Draft genome of Tanacetum cinerariifolium, the natural source of mosquito coil.</title>
        <authorList>
            <person name="Yamashiro T."/>
            <person name="Shiraishi A."/>
            <person name="Satake H."/>
            <person name="Nakayama K."/>
        </authorList>
    </citation>
    <scope>NUCLEOTIDE SEQUENCE</scope>
</reference>
<dbReference type="CDD" id="cd00590">
    <property type="entry name" value="RRM_SF"/>
    <property type="match status" value="1"/>
</dbReference>
<keyword evidence="4" id="KW-0695">RNA-directed DNA polymerase</keyword>
<keyword evidence="2" id="KW-0812">Transmembrane</keyword>
<evidence type="ECO:0000313" key="4">
    <source>
        <dbReference type="EMBL" id="GEY68747.1"/>
    </source>
</evidence>
<keyword evidence="4" id="KW-0548">Nucleotidyltransferase</keyword>
<dbReference type="PANTHER" id="PTHR33116:SF78">
    <property type="entry name" value="OS12G0587133 PROTEIN"/>
    <property type="match status" value="1"/>
</dbReference>
<evidence type="ECO:0000256" key="1">
    <source>
        <dbReference type="PROSITE-ProRule" id="PRU00176"/>
    </source>
</evidence>
<dbReference type="AlphaFoldDB" id="A0A699HU18"/>
<keyword evidence="1" id="KW-0694">RNA-binding</keyword>
<keyword evidence="2" id="KW-0472">Membrane</keyword>
<dbReference type="GO" id="GO:0003964">
    <property type="term" value="F:RNA-directed DNA polymerase activity"/>
    <property type="evidence" value="ECO:0007669"/>
    <property type="project" value="UniProtKB-KW"/>
</dbReference>
<name>A0A699HU18_TANCI</name>
<accession>A0A699HU18</accession>
<dbReference type="InterPro" id="IPR000477">
    <property type="entry name" value="RT_dom"/>
</dbReference>
<dbReference type="InterPro" id="IPR036691">
    <property type="entry name" value="Endo/exonu/phosph_ase_sf"/>
</dbReference>
<dbReference type="InterPro" id="IPR035979">
    <property type="entry name" value="RBD_domain_sf"/>
</dbReference>
<organism evidence="4">
    <name type="scientific">Tanacetum cinerariifolium</name>
    <name type="common">Dalmatian daisy</name>
    <name type="synonym">Chrysanthemum cinerariifolium</name>
    <dbReference type="NCBI Taxonomy" id="118510"/>
    <lineage>
        <taxon>Eukaryota</taxon>
        <taxon>Viridiplantae</taxon>
        <taxon>Streptophyta</taxon>
        <taxon>Embryophyta</taxon>
        <taxon>Tracheophyta</taxon>
        <taxon>Spermatophyta</taxon>
        <taxon>Magnoliopsida</taxon>
        <taxon>eudicotyledons</taxon>
        <taxon>Gunneridae</taxon>
        <taxon>Pentapetalae</taxon>
        <taxon>asterids</taxon>
        <taxon>campanulids</taxon>
        <taxon>Asterales</taxon>
        <taxon>Asteraceae</taxon>
        <taxon>Asteroideae</taxon>
        <taxon>Anthemideae</taxon>
        <taxon>Anthemidinae</taxon>
        <taxon>Tanacetum</taxon>
    </lineage>
</organism>
<gene>
    <name evidence="4" type="ORF">Tci_440721</name>
</gene>
<dbReference type="SUPFAM" id="SSF54928">
    <property type="entry name" value="RNA-binding domain, RBD"/>
    <property type="match status" value="1"/>
</dbReference>
<feature type="transmembrane region" description="Helical" evidence="2">
    <location>
        <begin position="962"/>
        <end position="983"/>
    </location>
</feature>